<protein>
    <submittedName>
        <fullName evidence="2">Uncharacterized protein</fullName>
    </submittedName>
</protein>
<keyword evidence="3" id="KW-1185">Reference proteome</keyword>
<accession>A0ABQ5ECQ6</accession>
<dbReference type="Proteomes" id="UP001151760">
    <property type="component" value="Unassembled WGS sequence"/>
</dbReference>
<organism evidence="2 3">
    <name type="scientific">Tanacetum coccineum</name>
    <dbReference type="NCBI Taxonomy" id="301880"/>
    <lineage>
        <taxon>Eukaryota</taxon>
        <taxon>Viridiplantae</taxon>
        <taxon>Streptophyta</taxon>
        <taxon>Embryophyta</taxon>
        <taxon>Tracheophyta</taxon>
        <taxon>Spermatophyta</taxon>
        <taxon>Magnoliopsida</taxon>
        <taxon>eudicotyledons</taxon>
        <taxon>Gunneridae</taxon>
        <taxon>Pentapetalae</taxon>
        <taxon>asterids</taxon>
        <taxon>campanulids</taxon>
        <taxon>Asterales</taxon>
        <taxon>Asteraceae</taxon>
        <taxon>Asteroideae</taxon>
        <taxon>Anthemideae</taxon>
        <taxon>Anthemidinae</taxon>
        <taxon>Tanacetum</taxon>
    </lineage>
</organism>
<feature type="region of interest" description="Disordered" evidence="1">
    <location>
        <begin position="50"/>
        <end position="84"/>
    </location>
</feature>
<evidence type="ECO:0000313" key="2">
    <source>
        <dbReference type="EMBL" id="GJT48684.1"/>
    </source>
</evidence>
<sequence length="84" mass="9407">MLYQNYLREFWCTAVVEDPNPPEDDSKGLIITKATKFLIPPLRNLPNALVTPLPNFKKKGKKKSQTVSQPKPKTHGPEASGALY</sequence>
<name>A0ABQ5ECQ6_9ASTR</name>
<evidence type="ECO:0000256" key="1">
    <source>
        <dbReference type="SAM" id="MobiDB-lite"/>
    </source>
</evidence>
<proteinExistence type="predicted"/>
<reference evidence="2" key="1">
    <citation type="journal article" date="2022" name="Int. J. Mol. Sci.">
        <title>Draft Genome of Tanacetum Coccineum: Genomic Comparison of Closely Related Tanacetum-Family Plants.</title>
        <authorList>
            <person name="Yamashiro T."/>
            <person name="Shiraishi A."/>
            <person name="Nakayama K."/>
            <person name="Satake H."/>
        </authorList>
    </citation>
    <scope>NUCLEOTIDE SEQUENCE</scope>
</reference>
<comment type="caution">
    <text evidence="2">The sequence shown here is derived from an EMBL/GenBank/DDBJ whole genome shotgun (WGS) entry which is preliminary data.</text>
</comment>
<evidence type="ECO:0000313" key="3">
    <source>
        <dbReference type="Proteomes" id="UP001151760"/>
    </source>
</evidence>
<reference evidence="2" key="2">
    <citation type="submission" date="2022-01" db="EMBL/GenBank/DDBJ databases">
        <authorList>
            <person name="Yamashiro T."/>
            <person name="Shiraishi A."/>
            <person name="Satake H."/>
            <person name="Nakayama K."/>
        </authorList>
    </citation>
    <scope>NUCLEOTIDE SEQUENCE</scope>
</reference>
<dbReference type="EMBL" id="BQNB010016174">
    <property type="protein sequence ID" value="GJT48684.1"/>
    <property type="molecule type" value="Genomic_DNA"/>
</dbReference>
<gene>
    <name evidence="2" type="ORF">Tco_0974841</name>
</gene>